<accession>A0A940NQ91</accession>
<dbReference type="CDD" id="cd00338">
    <property type="entry name" value="Ser_Recombinase"/>
    <property type="match status" value="1"/>
</dbReference>
<dbReference type="InterPro" id="IPR036162">
    <property type="entry name" value="Resolvase-like_N_sf"/>
</dbReference>
<feature type="coiled-coil region" evidence="1">
    <location>
        <begin position="392"/>
        <end position="464"/>
    </location>
</feature>
<dbReference type="SUPFAM" id="SSF53041">
    <property type="entry name" value="Resolvase-like"/>
    <property type="match status" value="1"/>
</dbReference>
<organism evidence="4 5">
    <name type="scientific">Gottfriedia endophytica</name>
    <dbReference type="NCBI Taxonomy" id="2820819"/>
    <lineage>
        <taxon>Bacteria</taxon>
        <taxon>Bacillati</taxon>
        <taxon>Bacillota</taxon>
        <taxon>Bacilli</taxon>
        <taxon>Bacillales</taxon>
        <taxon>Bacillaceae</taxon>
        <taxon>Gottfriedia</taxon>
    </lineage>
</organism>
<reference evidence="4" key="1">
    <citation type="submission" date="2021-04" db="EMBL/GenBank/DDBJ databases">
        <title>Genome seq and assembly of Bacillus sp.</title>
        <authorList>
            <person name="Chhetri G."/>
        </authorList>
    </citation>
    <scope>NUCLEOTIDE SEQUENCE</scope>
    <source>
        <strain evidence="4">RG28</strain>
    </source>
</reference>
<evidence type="ECO:0000313" key="4">
    <source>
        <dbReference type="EMBL" id="MBP0725573.1"/>
    </source>
</evidence>
<dbReference type="Pfam" id="PF00239">
    <property type="entry name" value="Resolvase"/>
    <property type="match status" value="1"/>
</dbReference>
<evidence type="ECO:0000313" key="5">
    <source>
        <dbReference type="Proteomes" id="UP000682134"/>
    </source>
</evidence>
<dbReference type="GO" id="GO:0000150">
    <property type="term" value="F:DNA strand exchange activity"/>
    <property type="evidence" value="ECO:0007669"/>
    <property type="project" value="InterPro"/>
</dbReference>
<keyword evidence="5" id="KW-1185">Reference proteome</keyword>
<evidence type="ECO:0000256" key="1">
    <source>
        <dbReference type="SAM" id="Coils"/>
    </source>
</evidence>
<dbReference type="InterPro" id="IPR006119">
    <property type="entry name" value="Resolv_N"/>
</dbReference>
<keyword evidence="1" id="KW-0175">Coiled coil</keyword>
<dbReference type="SMART" id="SM00857">
    <property type="entry name" value="Resolvase"/>
    <property type="match status" value="1"/>
</dbReference>
<dbReference type="RefSeq" id="WP_209405250.1">
    <property type="nucleotide sequence ID" value="NZ_JAGIYQ010000005.1"/>
</dbReference>
<dbReference type="InterPro" id="IPR011109">
    <property type="entry name" value="DNA_bind_recombinase_dom"/>
</dbReference>
<dbReference type="PROSITE" id="PS51737">
    <property type="entry name" value="RECOMBINASE_DNA_BIND"/>
    <property type="match status" value="1"/>
</dbReference>
<dbReference type="InterPro" id="IPR050639">
    <property type="entry name" value="SSR_resolvase"/>
</dbReference>
<dbReference type="PROSITE" id="PS51736">
    <property type="entry name" value="RECOMBINASES_3"/>
    <property type="match status" value="1"/>
</dbReference>
<dbReference type="AlphaFoldDB" id="A0A940NQ91"/>
<dbReference type="InterPro" id="IPR038109">
    <property type="entry name" value="DNA_bind_recomb_sf"/>
</dbReference>
<name>A0A940NQ91_9BACI</name>
<evidence type="ECO:0000259" key="2">
    <source>
        <dbReference type="PROSITE" id="PS51736"/>
    </source>
</evidence>
<protein>
    <submittedName>
        <fullName evidence="4">Recombinase family protein</fullName>
    </submittedName>
</protein>
<dbReference type="GO" id="GO:0003677">
    <property type="term" value="F:DNA binding"/>
    <property type="evidence" value="ECO:0007669"/>
    <property type="project" value="InterPro"/>
</dbReference>
<dbReference type="PANTHER" id="PTHR30461">
    <property type="entry name" value="DNA-INVERTASE FROM LAMBDOID PROPHAGE"/>
    <property type="match status" value="1"/>
</dbReference>
<gene>
    <name evidence="4" type="ORF">J5Y03_10270</name>
</gene>
<comment type="caution">
    <text evidence="4">The sequence shown here is derived from an EMBL/GenBank/DDBJ whole genome shotgun (WGS) entry which is preliminary data.</text>
</comment>
<evidence type="ECO:0000259" key="3">
    <source>
        <dbReference type="PROSITE" id="PS51737"/>
    </source>
</evidence>
<feature type="domain" description="Recombinase" evidence="3">
    <location>
        <begin position="174"/>
        <end position="307"/>
    </location>
</feature>
<proteinExistence type="predicted"/>
<dbReference type="Gene3D" id="3.40.50.1390">
    <property type="entry name" value="Resolvase, N-terminal catalytic domain"/>
    <property type="match status" value="1"/>
</dbReference>
<dbReference type="Proteomes" id="UP000682134">
    <property type="component" value="Unassembled WGS sequence"/>
</dbReference>
<dbReference type="Pfam" id="PF07508">
    <property type="entry name" value="Recombinase"/>
    <property type="match status" value="1"/>
</dbReference>
<dbReference type="Gene3D" id="3.90.1750.20">
    <property type="entry name" value="Putative Large Serine Recombinase, Chain B, Domain 2"/>
    <property type="match status" value="1"/>
</dbReference>
<dbReference type="PANTHER" id="PTHR30461:SF23">
    <property type="entry name" value="DNA RECOMBINASE-RELATED"/>
    <property type="match status" value="1"/>
</dbReference>
<sequence length="524" mass="60946">MSYRPLNLDVYIYLRKSRKDQEQERKAISLGENYDTLERHRKRLLEIAKNESHNIIEIFEEVTTGENIIERPMMQQLLRNVESGKVDAVLVIDIDRLGRGDMLDSGLIDRSFRESDTLIITQTEVFDPSEESWELIFGVKSLLSRQELKAITRRMQNGRVDSIKEGKHIGKKPPFGYIRTNELKLVKDPETYWVVERIFEMMVNGFGRVRIAKELEKLGINPPDPNQPKRKVSTGWRPSTISEILKNEVYIGNLVWKRTRYIKRNGKYKRIDMPREEWIINEGTHEPIVAKELFKAANSIHSGRHTPKTKEGSGLVNPLAGLVSCQVCGHAMIYQLRKDRKIPILVCNYAGCRGIQRTVRFPLVQDRILQSLNIILKEIETKQSKKKNSQVQSMIESKLKAYELKKKELEELETQRNNAHDFLEKGIYSIEIFQERHKVISEKINSISDEIQALETEIESDKIKLKNVVEFVPKIKNVISAYNSTDDIETKNRLLKSVLEKATLLRTKDMIEPDDFQLQIYPKF</sequence>
<dbReference type="EMBL" id="JAGIYQ010000005">
    <property type="protein sequence ID" value="MBP0725573.1"/>
    <property type="molecule type" value="Genomic_DNA"/>
</dbReference>
<feature type="domain" description="Resolvase/invertase-type recombinase catalytic" evidence="2">
    <location>
        <begin position="9"/>
        <end position="166"/>
    </location>
</feature>